<dbReference type="SUPFAM" id="SSF49764">
    <property type="entry name" value="HSP20-like chaperones"/>
    <property type="match status" value="1"/>
</dbReference>
<dbReference type="OrthoDB" id="9814487at2"/>
<organism evidence="4 5">
    <name type="scientific">Pontibacter diazotrophicus</name>
    <dbReference type="NCBI Taxonomy" id="1400979"/>
    <lineage>
        <taxon>Bacteria</taxon>
        <taxon>Pseudomonadati</taxon>
        <taxon>Bacteroidota</taxon>
        <taxon>Cytophagia</taxon>
        <taxon>Cytophagales</taxon>
        <taxon>Hymenobacteraceae</taxon>
        <taxon>Pontibacter</taxon>
    </lineage>
</organism>
<evidence type="ECO:0000259" key="3">
    <source>
        <dbReference type="PROSITE" id="PS01031"/>
    </source>
</evidence>
<comment type="caution">
    <text evidence="4">The sequence shown here is derived from an EMBL/GenBank/DDBJ whole genome shotgun (WGS) entry which is preliminary data.</text>
</comment>
<dbReference type="CDD" id="cd06464">
    <property type="entry name" value="ACD_sHsps-like"/>
    <property type="match status" value="1"/>
</dbReference>
<dbReference type="InterPro" id="IPR008978">
    <property type="entry name" value="HSP20-like_chaperone"/>
</dbReference>
<evidence type="ECO:0000313" key="5">
    <source>
        <dbReference type="Proteomes" id="UP000256708"/>
    </source>
</evidence>
<comment type="similarity">
    <text evidence="1 2">Belongs to the small heat shock protein (HSP20) family.</text>
</comment>
<proteinExistence type="inferred from homology"/>
<name>A0A3D8L800_9BACT</name>
<protein>
    <submittedName>
        <fullName evidence="4">Hsp20/alpha crystallin family protein</fullName>
    </submittedName>
</protein>
<dbReference type="InterPro" id="IPR002068">
    <property type="entry name" value="A-crystallin/Hsp20_dom"/>
</dbReference>
<keyword evidence="5" id="KW-1185">Reference proteome</keyword>
<dbReference type="EMBL" id="QRGR01000022">
    <property type="protein sequence ID" value="RDV13551.1"/>
    <property type="molecule type" value="Genomic_DNA"/>
</dbReference>
<dbReference type="Proteomes" id="UP000256708">
    <property type="component" value="Unassembled WGS sequence"/>
</dbReference>
<dbReference type="Pfam" id="PF00011">
    <property type="entry name" value="HSP20"/>
    <property type="match status" value="1"/>
</dbReference>
<evidence type="ECO:0000313" key="4">
    <source>
        <dbReference type="EMBL" id="RDV13551.1"/>
    </source>
</evidence>
<evidence type="ECO:0000256" key="1">
    <source>
        <dbReference type="PROSITE-ProRule" id="PRU00285"/>
    </source>
</evidence>
<dbReference type="PROSITE" id="PS01031">
    <property type="entry name" value="SHSP"/>
    <property type="match status" value="1"/>
</dbReference>
<gene>
    <name evidence="4" type="ORF">DXT99_18605</name>
</gene>
<feature type="domain" description="SHSP" evidence="3">
    <location>
        <begin position="34"/>
        <end position="147"/>
    </location>
</feature>
<accession>A0A3D8L800</accession>
<dbReference type="InterPro" id="IPR031107">
    <property type="entry name" value="Small_HSP"/>
</dbReference>
<dbReference type="PANTHER" id="PTHR11527">
    <property type="entry name" value="HEAT-SHOCK PROTEIN 20 FAMILY MEMBER"/>
    <property type="match status" value="1"/>
</dbReference>
<dbReference type="RefSeq" id="WP_115567091.1">
    <property type="nucleotide sequence ID" value="NZ_QRGR01000022.1"/>
</dbReference>
<dbReference type="AlphaFoldDB" id="A0A3D8L800"/>
<dbReference type="Gene3D" id="2.60.40.790">
    <property type="match status" value="1"/>
</dbReference>
<sequence length="147" mass="16518">MSLVKSKNNGLQPMSSLLTDMLDLDRFFDNDSFFKGIKKAPSANIKEKDNRFEVELAAPGMDKKDFKVEIANNILTVSAERKDEKNEENESYTRKEFNYSSFTRSFELPASVNADAIKAAYNNGILVLTLPKKKEATAGNKKAIQID</sequence>
<reference evidence="5" key="1">
    <citation type="submission" date="2018-08" db="EMBL/GenBank/DDBJ databases">
        <authorList>
            <person name="Liu Z.-W."/>
            <person name="Du Z.-J."/>
        </authorList>
    </citation>
    <scope>NUCLEOTIDE SEQUENCE [LARGE SCALE GENOMIC DNA]</scope>
    <source>
        <strain evidence="5">H4X</strain>
    </source>
</reference>
<evidence type="ECO:0000256" key="2">
    <source>
        <dbReference type="RuleBase" id="RU003616"/>
    </source>
</evidence>